<organism evidence="2">
    <name type="scientific">Rhizophora mucronata</name>
    <name type="common">Asiatic mangrove</name>
    <dbReference type="NCBI Taxonomy" id="61149"/>
    <lineage>
        <taxon>Eukaryota</taxon>
        <taxon>Viridiplantae</taxon>
        <taxon>Streptophyta</taxon>
        <taxon>Embryophyta</taxon>
        <taxon>Tracheophyta</taxon>
        <taxon>Spermatophyta</taxon>
        <taxon>Magnoliopsida</taxon>
        <taxon>eudicotyledons</taxon>
        <taxon>Gunneridae</taxon>
        <taxon>Pentapetalae</taxon>
        <taxon>rosids</taxon>
        <taxon>fabids</taxon>
        <taxon>Malpighiales</taxon>
        <taxon>Rhizophoraceae</taxon>
        <taxon>Rhizophora</taxon>
    </lineage>
</organism>
<name>A0A2P2INU9_RHIMU</name>
<proteinExistence type="predicted"/>
<accession>A0A2P2INU9</accession>
<evidence type="ECO:0000256" key="1">
    <source>
        <dbReference type="SAM" id="MobiDB-lite"/>
    </source>
</evidence>
<evidence type="ECO:0000313" key="2">
    <source>
        <dbReference type="EMBL" id="MBW82904.1"/>
    </source>
</evidence>
<feature type="compositionally biased region" description="Polar residues" evidence="1">
    <location>
        <begin position="23"/>
        <end position="36"/>
    </location>
</feature>
<dbReference type="AlphaFoldDB" id="A0A2P2INU9"/>
<reference evidence="2" key="1">
    <citation type="submission" date="2018-02" db="EMBL/GenBank/DDBJ databases">
        <title>Rhizophora mucronata_Transcriptome.</title>
        <authorList>
            <person name="Meera S.P."/>
            <person name="Sreeshan A."/>
            <person name="Augustine A."/>
        </authorList>
    </citation>
    <scope>NUCLEOTIDE SEQUENCE</scope>
    <source>
        <tissue evidence="2">Leaf</tissue>
    </source>
</reference>
<protein>
    <submittedName>
        <fullName evidence="2">Uncharacterized protein</fullName>
    </submittedName>
</protein>
<sequence length="72" mass="8301">MRIQQKGDMPKGNLEEKRRHRSNNMQSEKTQKRASNMQKTILIRGANSIHPIKHNIDFKITSTDATKSVINV</sequence>
<feature type="region of interest" description="Disordered" evidence="1">
    <location>
        <begin position="1"/>
        <end position="36"/>
    </location>
</feature>
<dbReference type="EMBL" id="GGEC01002421">
    <property type="protein sequence ID" value="MBW82904.1"/>
    <property type="molecule type" value="Transcribed_RNA"/>
</dbReference>